<accession>A0A0K2ZD15</accession>
<evidence type="ECO:0000313" key="2">
    <source>
        <dbReference type="EMBL" id="CTP83361.1"/>
    </source>
</evidence>
<dbReference type="RefSeq" id="WP_144422959.1">
    <property type="nucleotide sequence ID" value="NZ_CP076251.1"/>
</dbReference>
<reference evidence="2 3" key="1">
    <citation type="submission" date="2015-07" db="EMBL/GenBank/DDBJ databases">
        <authorList>
            <person name="Noorani M."/>
        </authorList>
    </citation>
    <scope>NUCLEOTIDE SEQUENCE [LARGE SCALE GENOMIC DNA]</scope>
    <source>
        <strain evidence="2">LMG730</strain>
    </source>
</reference>
<organism evidence="2 3">
    <name type="scientific">Xanthomonas graminis pv. phlei</name>
    <dbReference type="NCBI Taxonomy" id="487906"/>
    <lineage>
        <taxon>Bacteria</taxon>
        <taxon>Pseudomonadati</taxon>
        <taxon>Pseudomonadota</taxon>
        <taxon>Gammaproteobacteria</taxon>
        <taxon>Lysobacterales</taxon>
        <taxon>Lysobacteraceae</taxon>
        <taxon>Xanthomonas</taxon>
        <taxon>Xanthomonas translucens group</taxon>
        <taxon>Xanthomonas graminis</taxon>
    </lineage>
</organism>
<gene>
    <name evidence="2" type="ORF">XTPLMG730_0429</name>
</gene>
<feature type="region of interest" description="Disordered" evidence="1">
    <location>
        <begin position="114"/>
        <end position="151"/>
    </location>
</feature>
<evidence type="ECO:0000313" key="3">
    <source>
        <dbReference type="Proteomes" id="UP000045978"/>
    </source>
</evidence>
<evidence type="ECO:0000256" key="1">
    <source>
        <dbReference type="SAM" id="MobiDB-lite"/>
    </source>
</evidence>
<dbReference type="AlphaFoldDB" id="A0A0K2ZD15"/>
<sequence>MTATIHQFSPDVDRLRLLQNALDTNSAGLFLMRLYFERLDCFGEHDSYTKAFEMVTRAIRESVRRDRELYDGSDTEAQMERLKYLSRIDAHSAHTRGTLSHAIVVQFPAERIVRRPKAKRQPLKPTDQPFRYSDRSPKARPATIQNREKAR</sequence>
<proteinExistence type="predicted"/>
<protein>
    <submittedName>
        <fullName evidence="2">Uncharacterized protein</fullName>
    </submittedName>
</protein>
<dbReference type="Proteomes" id="UP000045978">
    <property type="component" value="Unassembled WGS sequence"/>
</dbReference>
<dbReference type="EMBL" id="CXOJ01000005">
    <property type="protein sequence ID" value="CTP83361.1"/>
    <property type="molecule type" value="Genomic_DNA"/>
</dbReference>
<name>A0A0K2ZD15_9XANT</name>